<feature type="domain" description="Reverse transcriptase/retrotransposon-derived protein RNase H-like" evidence="1">
    <location>
        <begin position="65"/>
        <end position="152"/>
    </location>
</feature>
<dbReference type="Gene3D" id="3.30.70.270">
    <property type="match status" value="1"/>
</dbReference>
<keyword evidence="3" id="KW-1185">Reference proteome</keyword>
<sequence>MLAEMELTLILPKILREWQLSGTRSELQSFLGTAVYVQRIFQNFANDASPLFDILKWHKKKKVEWTEELRNYFECLKTNISSRPVLAIQNFDRQFHLRMDASDFAVGGVLFQEDGEGQASVERPVAFGGRKYKDAEKHYSIREKKLLAIMVYLLDKPYIVETDHRSLEMIFTQKTISRRVAR</sequence>
<dbReference type="EMBL" id="NBNE01006531">
    <property type="protein sequence ID" value="OWZ01912.1"/>
    <property type="molecule type" value="Genomic_DNA"/>
</dbReference>
<dbReference type="AlphaFoldDB" id="A0A225V9B0"/>
<dbReference type="PANTHER" id="PTHR33064">
    <property type="entry name" value="POL PROTEIN"/>
    <property type="match status" value="1"/>
</dbReference>
<dbReference type="PANTHER" id="PTHR33064:SF37">
    <property type="entry name" value="RIBONUCLEASE H"/>
    <property type="match status" value="1"/>
</dbReference>
<gene>
    <name evidence="2" type="ORF">PHMEG_00026627</name>
</gene>
<dbReference type="SUPFAM" id="SSF56672">
    <property type="entry name" value="DNA/RNA polymerases"/>
    <property type="match status" value="1"/>
</dbReference>
<evidence type="ECO:0000313" key="2">
    <source>
        <dbReference type="EMBL" id="OWZ01912.1"/>
    </source>
</evidence>
<dbReference type="Proteomes" id="UP000198211">
    <property type="component" value="Unassembled WGS sequence"/>
</dbReference>
<evidence type="ECO:0000313" key="3">
    <source>
        <dbReference type="Proteomes" id="UP000198211"/>
    </source>
</evidence>
<dbReference type="STRING" id="4795.A0A225V9B0"/>
<protein>
    <submittedName>
        <fullName evidence="2">Retrovirus Polyprotein</fullName>
    </submittedName>
</protein>
<dbReference type="InterPro" id="IPR051320">
    <property type="entry name" value="Viral_Replic_Matur_Polypro"/>
</dbReference>
<dbReference type="OrthoDB" id="2446696at2759"/>
<proteinExistence type="predicted"/>
<organism evidence="2 3">
    <name type="scientific">Phytophthora megakarya</name>
    <dbReference type="NCBI Taxonomy" id="4795"/>
    <lineage>
        <taxon>Eukaryota</taxon>
        <taxon>Sar</taxon>
        <taxon>Stramenopiles</taxon>
        <taxon>Oomycota</taxon>
        <taxon>Peronosporomycetes</taxon>
        <taxon>Peronosporales</taxon>
        <taxon>Peronosporaceae</taxon>
        <taxon>Phytophthora</taxon>
    </lineage>
</organism>
<dbReference type="InterPro" id="IPR043502">
    <property type="entry name" value="DNA/RNA_pol_sf"/>
</dbReference>
<name>A0A225V9B0_9STRA</name>
<evidence type="ECO:0000259" key="1">
    <source>
        <dbReference type="Pfam" id="PF17919"/>
    </source>
</evidence>
<dbReference type="Pfam" id="PF17919">
    <property type="entry name" value="RT_RNaseH_2"/>
    <property type="match status" value="1"/>
</dbReference>
<comment type="caution">
    <text evidence="2">The sequence shown here is derived from an EMBL/GenBank/DDBJ whole genome shotgun (WGS) entry which is preliminary data.</text>
</comment>
<dbReference type="InterPro" id="IPR041577">
    <property type="entry name" value="RT_RNaseH_2"/>
</dbReference>
<dbReference type="InterPro" id="IPR043128">
    <property type="entry name" value="Rev_trsase/Diguanyl_cyclase"/>
</dbReference>
<accession>A0A225V9B0</accession>
<reference evidence="3" key="1">
    <citation type="submission" date="2017-03" db="EMBL/GenBank/DDBJ databases">
        <title>Phytopthora megakarya and P. palmivora, two closely related causual agents of cacao black pod achieved similar genome size and gene model numbers by different mechanisms.</title>
        <authorList>
            <person name="Ali S."/>
            <person name="Shao J."/>
            <person name="Larry D.J."/>
            <person name="Kronmiller B."/>
            <person name="Shen D."/>
            <person name="Strem M.D."/>
            <person name="Melnick R.L."/>
            <person name="Guiltinan M.J."/>
            <person name="Tyler B.M."/>
            <person name="Meinhardt L.W."/>
            <person name="Bailey B.A."/>
        </authorList>
    </citation>
    <scope>NUCLEOTIDE SEQUENCE [LARGE SCALE GENOMIC DNA]</scope>
    <source>
        <strain evidence="3">zdho120</strain>
    </source>
</reference>